<comment type="caution">
    <text evidence="1">The sequence shown here is derived from an EMBL/GenBank/DDBJ whole genome shotgun (WGS) entry which is preliminary data.</text>
</comment>
<accession>A0A1F5DL91</accession>
<organism evidence="1 2">
    <name type="scientific">Candidatus Beckwithbacteria bacterium RIFCSPHIGHO2_12_FULL_47_17</name>
    <dbReference type="NCBI Taxonomy" id="1797460"/>
    <lineage>
        <taxon>Bacteria</taxon>
        <taxon>Candidatus Beckwithiibacteriota</taxon>
    </lineage>
</organism>
<dbReference type="Proteomes" id="UP000176791">
    <property type="component" value="Unassembled WGS sequence"/>
</dbReference>
<reference evidence="1 2" key="1">
    <citation type="journal article" date="2016" name="Nat. Commun.">
        <title>Thousands of microbial genomes shed light on interconnected biogeochemical processes in an aquifer system.</title>
        <authorList>
            <person name="Anantharaman K."/>
            <person name="Brown C.T."/>
            <person name="Hug L.A."/>
            <person name="Sharon I."/>
            <person name="Castelle C.J."/>
            <person name="Probst A.J."/>
            <person name="Thomas B.C."/>
            <person name="Singh A."/>
            <person name="Wilkins M.J."/>
            <person name="Karaoz U."/>
            <person name="Brodie E.L."/>
            <person name="Williams K.H."/>
            <person name="Hubbard S.S."/>
            <person name="Banfield J.F."/>
        </authorList>
    </citation>
    <scope>NUCLEOTIDE SEQUENCE [LARGE SCALE GENOMIC DNA]</scope>
</reference>
<evidence type="ECO:0000313" key="2">
    <source>
        <dbReference type="Proteomes" id="UP000176791"/>
    </source>
</evidence>
<name>A0A1F5DL91_9BACT</name>
<dbReference type="AlphaFoldDB" id="A0A1F5DL91"/>
<dbReference type="EMBL" id="MEZN01000033">
    <property type="protein sequence ID" value="OGD55834.1"/>
    <property type="molecule type" value="Genomic_DNA"/>
</dbReference>
<proteinExistence type="predicted"/>
<evidence type="ECO:0000313" key="1">
    <source>
        <dbReference type="EMBL" id="OGD55834.1"/>
    </source>
</evidence>
<protein>
    <submittedName>
        <fullName evidence="1">Uncharacterized protein</fullName>
    </submittedName>
</protein>
<sequence length="59" mass="6563">MLVLFAYLFRPGIDLNEQNQLVTQAVNQYPSILSVVDALAQEGTISPDTAEIYHALWGK</sequence>
<gene>
    <name evidence="1" type="ORF">A3E73_02305</name>
</gene>
<dbReference type="STRING" id="1797460.A3E73_02305"/>